<dbReference type="Proteomes" id="UP001230649">
    <property type="component" value="Unassembled WGS sequence"/>
</dbReference>
<evidence type="ECO:0000313" key="1">
    <source>
        <dbReference type="EMBL" id="KAJ9097772.1"/>
    </source>
</evidence>
<keyword evidence="2" id="KW-1185">Reference proteome</keyword>
<gene>
    <name evidence="1" type="ORF">QFC20_006118</name>
</gene>
<protein>
    <submittedName>
        <fullName evidence="1">Uncharacterized protein</fullName>
    </submittedName>
</protein>
<comment type="caution">
    <text evidence="1">The sequence shown here is derived from an EMBL/GenBank/DDBJ whole genome shotgun (WGS) entry which is preliminary data.</text>
</comment>
<evidence type="ECO:0000313" key="2">
    <source>
        <dbReference type="Proteomes" id="UP001230649"/>
    </source>
</evidence>
<dbReference type="EMBL" id="JASBWS010000100">
    <property type="protein sequence ID" value="KAJ9097772.1"/>
    <property type="molecule type" value="Genomic_DNA"/>
</dbReference>
<organism evidence="1 2">
    <name type="scientific">Naganishia adeliensis</name>
    <dbReference type="NCBI Taxonomy" id="92952"/>
    <lineage>
        <taxon>Eukaryota</taxon>
        <taxon>Fungi</taxon>
        <taxon>Dikarya</taxon>
        <taxon>Basidiomycota</taxon>
        <taxon>Agaricomycotina</taxon>
        <taxon>Tremellomycetes</taxon>
        <taxon>Filobasidiales</taxon>
        <taxon>Filobasidiaceae</taxon>
        <taxon>Naganishia</taxon>
    </lineage>
</organism>
<sequence>MDEDAVDVKPYVDANTAQLRVEHMHANRLLTEHYLDCIKQLELERERVRTEGEKKLDEAKGEYEELSAQIEELTRKKEELEYEVEAQEDWEEEKERLEDELQRLKEGRESRYEGLKTWIKTEEKLRTEILELKKRKKSLVRKYDRLQARTREDLAKHQEELRIANASIEEWRNKYTAAMEEKIDIVHRFAPPLALPFEVIGIIAGFVAGSNAYATLASLYATSKLLKQECEPVLWETLIWSDKLGDSVVRSKDNQELRRHVRFLIGDESQLPTGSEWAASFPNLRAAIVKLDARGRFAKLVHQPGYAVALDLIETTSLAALSSLLRCDLLWKSPDQQPSRCRALSVARVRFVGDVHLVRGDGPSRDLFVPSQGGLQSVRFECGILDGAHTTQPERMMTCIRSLSQFLLPRGVGHPNLRKYKLSIQCDHPSDVQTWIREFPTYLDLNPNLRPRFHLTSQHDMNSQGFVDITRSFSAVYEAMWEDIYGYRASAERRRVTFFKISFYPVTDDDVGMMWNRAWIPRYSACFTRRPRRYGFFAAAKEHGRPIPEGVDANDAGGRPNVEIVLFEHRWRPRGGRDEDGFRYVSDSQDDSSADGSDSDSSF</sequence>
<accession>A0ACC2VGT1</accession>
<reference evidence="1" key="1">
    <citation type="submission" date="2023-04" db="EMBL/GenBank/DDBJ databases">
        <title>Draft Genome sequencing of Naganishia species isolated from polar environments using Oxford Nanopore Technology.</title>
        <authorList>
            <person name="Leo P."/>
            <person name="Venkateswaran K."/>
        </authorList>
    </citation>
    <scope>NUCLEOTIDE SEQUENCE</scope>
    <source>
        <strain evidence="1">MNA-CCFEE 5262</strain>
    </source>
</reference>
<proteinExistence type="predicted"/>
<name>A0ACC2VGT1_9TREE</name>